<comment type="caution">
    <text evidence="2">The sequence shown here is derived from an EMBL/GenBank/DDBJ whole genome shotgun (WGS) entry which is preliminary data.</text>
</comment>
<keyword evidence="1" id="KW-0472">Membrane</keyword>
<keyword evidence="1" id="KW-1133">Transmembrane helix</keyword>
<feature type="transmembrane region" description="Helical" evidence="1">
    <location>
        <begin position="506"/>
        <end position="526"/>
    </location>
</feature>
<evidence type="ECO:0000256" key="1">
    <source>
        <dbReference type="SAM" id="Phobius"/>
    </source>
</evidence>
<accession>A0ABT0S4N5</accession>
<feature type="transmembrane region" description="Helical" evidence="1">
    <location>
        <begin position="377"/>
        <end position="395"/>
    </location>
</feature>
<gene>
    <name evidence="2" type="ORF">LZ538_12355</name>
</gene>
<keyword evidence="3" id="KW-1185">Reference proteome</keyword>
<keyword evidence="1" id="KW-0812">Transmembrane</keyword>
<evidence type="ECO:0000313" key="3">
    <source>
        <dbReference type="Proteomes" id="UP001165342"/>
    </source>
</evidence>
<sequence>MRGVDLDQQAVIPARQEAVGRSLKRGPPRLPFVLSVGVTGHRIEALPAGTVDGLNDRITRKLALLAEGAARLLEKERDSFAPGPARIRFVTPIADGTDQIAAEAALALGWELHAILPFERGFYRTTLANDEARLRFDALLAKADRVLELPGEKGDETEGYALAGRATVAHSDIIIAVWDGLKARGRGGTGEVVELAVMRGKPVVHIPPEMDRASRILWAAFDPVVDTMGDDPKAERPFDREHVEIMLTGMLVPPPAPQEKKFLARFMREHLPRYRWRQEYALLLAVAGIKPFRFRNIKEEHVHAYVREEWEQYRSDAAPYGVDAPLDLLQDAYSWPDILATNLAATYRSGHIFSFVLGGLAVCMGLAAFMLPHLKLQQAAFEMVITVAIILNAHIGTKNEWHRRWLDYRQLAERLRAMRSLKLLAVAAPDPPGTETNPVPQRWIDWYAGAVWRAIGCPDGAISQSSAAKIAEFVSDKEIAPQVSYHKRNAHQIQLLDERLEKLGTLLFFATLVVSIATLVGLSWHAEFVNTYGNWFTLVSAGFPALATAVFGIRFQGDFGGDALRSLATADVLGQIDNELRKYVSLTRAADLTEQAARIMLSDLDEWRLVNQQRDLGVG</sequence>
<evidence type="ECO:0008006" key="4">
    <source>
        <dbReference type="Google" id="ProtNLM"/>
    </source>
</evidence>
<evidence type="ECO:0000313" key="2">
    <source>
        <dbReference type="EMBL" id="MCL6730833.1"/>
    </source>
</evidence>
<dbReference type="SUPFAM" id="SSF102405">
    <property type="entry name" value="MCP/YpsA-like"/>
    <property type="match status" value="1"/>
</dbReference>
<dbReference type="EMBL" id="JAMGBE010000004">
    <property type="protein sequence ID" value="MCL6730833.1"/>
    <property type="molecule type" value="Genomic_DNA"/>
</dbReference>
<name>A0ABT0S4N5_9SPHN</name>
<proteinExistence type="predicted"/>
<organism evidence="2 3">
    <name type="scientific">Sphingomonas hankyongi</name>
    <dbReference type="NCBI Taxonomy" id="2908209"/>
    <lineage>
        <taxon>Bacteria</taxon>
        <taxon>Pseudomonadati</taxon>
        <taxon>Pseudomonadota</taxon>
        <taxon>Alphaproteobacteria</taxon>
        <taxon>Sphingomonadales</taxon>
        <taxon>Sphingomonadaceae</taxon>
        <taxon>Sphingomonas</taxon>
    </lineage>
</organism>
<feature type="transmembrane region" description="Helical" evidence="1">
    <location>
        <begin position="532"/>
        <end position="555"/>
    </location>
</feature>
<feature type="transmembrane region" description="Helical" evidence="1">
    <location>
        <begin position="352"/>
        <end position="371"/>
    </location>
</feature>
<dbReference type="RefSeq" id="WP_249832331.1">
    <property type="nucleotide sequence ID" value="NZ_JAMGBE010000004.1"/>
</dbReference>
<dbReference type="Proteomes" id="UP001165342">
    <property type="component" value="Unassembled WGS sequence"/>
</dbReference>
<reference evidence="2" key="1">
    <citation type="submission" date="2022-05" db="EMBL/GenBank/DDBJ databases">
        <authorList>
            <person name="Jo J.-H."/>
            <person name="Im W.-T."/>
        </authorList>
    </citation>
    <scope>NUCLEOTIDE SEQUENCE</scope>
    <source>
        <strain evidence="2">SE220</strain>
    </source>
</reference>
<dbReference type="Gene3D" id="3.40.50.450">
    <property type="match status" value="1"/>
</dbReference>
<protein>
    <recommendedName>
        <fullName evidence="4">SMODS and SLOG-associating 2TM effector domain-containing protein</fullName>
    </recommendedName>
</protein>